<evidence type="ECO:0000313" key="4">
    <source>
        <dbReference type="Proteomes" id="UP001215712"/>
    </source>
</evidence>
<feature type="compositionally biased region" description="Basic residues" evidence="1">
    <location>
        <begin position="9"/>
        <end position="21"/>
    </location>
</feature>
<name>A0AAD6MVT0_9EURO</name>
<sequence length="194" mass="21897">MAGDPTSTSHKKRHIFGRHRQSPLENGRARTKEILQQVIEATKSQYKENQRRDQFREKAQRILNCVLSFQDVVSSAVQFDPTGYASSAWGIVSLALTMAKTHTELRDALFGSSDYLADLLSRCAFIEEQFYHNSEPAVRNGEEERSIVRIYVAVFQYIVAVPKTQQFGKGREIVDSITAAASQQLEQLKTSIKG</sequence>
<evidence type="ECO:0000313" key="3">
    <source>
        <dbReference type="EMBL" id="KAJ5726821.1"/>
    </source>
</evidence>
<keyword evidence="4" id="KW-1185">Reference proteome</keyword>
<evidence type="ECO:0000256" key="1">
    <source>
        <dbReference type="SAM" id="MobiDB-lite"/>
    </source>
</evidence>
<feature type="domain" description="DUF7708" evidence="2">
    <location>
        <begin position="61"/>
        <end position="193"/>
    </location>
</feature>
<dbReference type="EMBL" id="JAQJAN010000007">
    <property type="protein sequence ID" value="KAJ5726821.1"/>
    <property type="molecule type" value="Genomic_DNA"/>
</dbReference>
<gene>
    <name evidence="3" type="ORF">N7493_005848</name>
</gene>
<dbReference type="Proteomes" id="UP001215712">
    <property type="component" value="Unassembled WGS sequence"/>
</dbReference>
<feature type="region of interest" description="Disordered" evidence="1">
    <location>
        <begin position="1"/>
        <end position="29"/>
    </location>
</feature>
<reference evidence="3" key="2">
    <citation type="submission" date="2023-01" db="EMBL/GenBank/DDBJ databases">
        <authorList>
            <person name="Petersen C."/>
        </authorList>
    </citation>
    <scope>NUCLEOTIDE SEQUENCE</scope>
    <source>
        <strain evidence="3">IBT 17514</strain>
    </source>
</reference>
<accession>A0AAD6MVT0</accession>
<comment type="caution">
    <text evidence="3">The sequence shown here is derived from an EMBL/GenBank/DDBJ whole genome shotgun (WGS) entry which is preliminary data.</text>
</comment>
<organism evidence="3 4">
    <name type="scientific">Penicillium malachiteum</name>
    <dbReference type="NCBI Taxonomy" id="1324776"/>
    <lineage>
        <taxon>Eukaryota</taxon>
        <taxon>Fungi</taxon>
        <taxon>Dikarya</taxon>
        <taxon>Ascomycota</taxon>
        <taxon>Pezizomycotina</taxon>
        <taxon>Eurotiomycetes</taxon>
        <taxon>Eurotiomycetidae</taxon>
        <taxon>Eurotiales</taxon>
        <taxon>Aspergillaceae</taxon>
        <taxon>Penicillium</taxon>
    </lineage>
</organism>
<evidence type="ECO:0000259" key="2">
    <source>
        <dbReference type="Pfam" id="PF24809"/>
    </source>
</evidence>
<reference evidence="3" key="1">
    <citation type="journal article" date="2023" name="IMA Fungus">
        <title>Comparative genomic study of the Penicillium genus elucidates a diverse pangenome and 15 lateral gene transfer events.</title>
        <authorList>
            <person name="Petersen C."/>
            <person name="Sorensen T."/>
            <person name="Nielsen M.R."/>
            <person name="Sondergaard T.E."/>
            <person name="Sorensen J.L."/>
            <person name="Fitzpatrick D.A."/>
            <person name="Frisvad J.C."/>
            <person name="Nielsen K.L."/>
        </authorList>
    </citation>
    <scope>NUCLEOTIDE SEQUENCE</scope>
    <source>
        <strain evidence="3">IBT 17514</strain>
    </source>
</reference>
<protein>
    <recommendedName>
        <fullName evidence="2">DUF7708 domain-containing protein</fullName>
    </recommendedName>
</protein>
<dbReference type="InterPro" id="IPR056125">
    <property type="entry name" value="DUF7708"/>
</dbReference>
<dbReference type="AlphaFoldDB" id="A0AAD6MVT0"/>
<dbReference type="Pfam" id="PF24809">
    <property type="entry name" value="DUF7708"/>
    <property type="match status" value="1"/>
</dbReference>
<proteinExistence type="predicted"/>